<reference evidence="1 2" key="1">
    <citation type="journal article" date="2012" name="Sci. Rep.">
        <title>Genomic perspectives on the evolution of fungal entomopathogenicity in Beauveria bassiana.</title>
        <authorList>
            <person name="Xiao G."/>
            <person name="Ying S.H."/>
            <person name="Zheng P."/>
            <person name="Wang Z.L."/>
            <person name="Zhang S."/>
            <person name="Xie X.Q."/>
            <person name="Shang Y."/>
            <person name="St Leger R.J."/>
            <person name="Zhao G.P."/>
            <person name="Wang C."/>
            <person name="Feng M.G."/>
        </authorList>
    </citation>
    <scope>NUCLEOTIDE SEQUENCE [LARGE SCALE GENOMIC DNA]</scope>
    <source>
        <strain evidence="1 2">ARSEF 2860</strain>
    </source>
</reference>
<gene>
    <name evidence="1" type="ORF">BBA_10288</name>
</gene>
<dbReference type="Proteomes" id="UP000002762">
    <property type="component" value="Unassembled WGS sequence"/>
</dbReference>
<dbReference type="GeneID" id="19893300"/>
<evidence type="ECO:0000313" key="1">
    <source>
        <dbReference type="EMBL" id="EJP60768.1"/>
    </source>
</evidence>
<dbReference type="RefSeq" id="XP_008603607.1">
    <property type="nucleotide sequence ID" value="XM_008605385.1"/>
</dbReference>
<accession>J5J1J4</accession>
<keyword evidence="2" id="KW-1185">Reference proteome</keyword>
<evidence type="ECO:0000313" key="2">
    <source>
        <dbReference type="Proteomes" id="UP000002762"/>
    </source>
</evidence>
<organism evidence="1 2">
    <name type="scientific">Beauveria bassiana (strain ARSEF 2860)</name>
    <name type="common">White muscardine disease fungus</name>
    <name type="synonym">Tritirachium shiotae</name>
    <dbReference type="NCBI Taxonomy" id="655819"/>
    <lineage>
        <taxon>Eukaryota</taxon>
        <taxon>Fungi</taxon>
        <taxon>Dikarya</taxon>
        <taxon>Ascomycota</taxon>
        <taxon>Pezizomycotina</taxon>
        <taxon>Sordariomycetes</taxon>
        <taxon>Hypocreomycetidae</taxon>
        <taxon>Hypocreales</taxon>
        <taxon>Cordycipitaceae</taxon>
        <taxon>Beauveria</taxon>
    </lineage>
</organism>
<dbReference type="HOGENOM" id="CLU_906108_0_0_1"/>
<dbReference type="EMBL" id="JH725265">
    <property type="protein sequence ID" value="EJP60768.1"/>
    <property type="molecule type" value="Genomic_DNA"/>
</dbReference>
<dbReference type="AlphaFoldDB" id="J5J1J4"/>
<proteinExistence type="predicted"/>
<name>J5J1J4_BEAB2</name>
<dbReference type="InParanoid" id="J5J1J4"/>
<sequence>MDPPVVLGEIPPWPYMPVEDALVAVAHLQNDSELVGKCKADGGASTSTEELEATFDWDKAVDEGELVGKSKADGSMLISTEELEGMFDWGKAVDDGLLHKFYMRREIGILKAEMTERFDQNAVTAAALHDRIQQVEKNRIMHCGIDALNDGIAQSRNVLDAVATDVGACRQGLQTIKDVVAACKQAVEESQLHLRARISDAQTGIKQAITTARQELGAGITTLQDSLLDAVGEWGANWARNAGNDKKASAANIFAVATCTDFVTGLPANDISKLTERALHEPCNAVVLYVRASPSFYPCGCLCPTPT</sequence>
<protein>
    <submittedName>
        <fullName evidence="1">Uncharacterized protein</fullName>
    </submittedName>
</protein>